<dbReference type="InterPro" id="IPR023674">
    <property type="entry name" value="Ribosomal_uL1-like"/>
</dbReference>
<dbReference type="InterPro" id="IPR005878">
    <property type="entry name" value="Ribosom_uL1_bac-type"/>
</dbReference>
<dbReference type="Gene3D" id="3.30.190.20">
    <property type="match status" value="1"/>
</dbReference>
<comment type="similarity">
    <text evidence="1 8">Belongs to the universal ribosomal protein uL1 family.</text>
</comment>
<dbReference type="GO" id="GO:0006412">
    <property type="term" value="P:translation"/>
    <property type="evidence" value="ECO:0007669"/>
    <property type="project" value="InterPro"/>
</dbReference>
<dbReference type="CDD" id="cd00403">
    <property type="entry name" value="Ribosomal_L1"/>
    <property type="match status" value="1"/>
</dbReference>
<evidence type="ECO:0000256" key="2">
    <source>
        <dbReference type="ARBA" id="ARBA00011838"/>
    </source>
</evidence>
<dbReference type="GO" id="GO:0015934">
    <property type="term" value="C:large ribosomal subunit"/>
    <property type="evidence" value="ECO:0007669"/>
    <property type="project" value="InterPro"/>
</dbReference>
<evidence type="ECO:0000256" key="8">
    <source>
        <dbReference type="RuleBase" id="RU000659"/>
    </source>
</evidence>
<reference evidence="9" key="1">
    <citation type="journal article" date="2023" name="J. Phycol.">
        <title>Revised classification of the Cyanidiophyceae based on plastid genome data with descriptions of the Cavernulicolales ord. nov. and Galdieriales ord. nov. (Rhodophyta).</title>
        <authorList>
            <person name="Park S.I."/>
            <person name="Cho C.H."/>
            <person name="Ciniglia C."/>
            <person name="Huang T.Y."/>
            <person name="Liu S.L."/>
            <person name="Bustamante D.E."/>
            <person name="Calderon M.S."/>
            <person name="Mansilla A."/>
            <person name="McDermott T."/>
            <person name="Andersen R.A."/>
            <person name="Yoon H.S."/>
        </authorList>
    </citation>
    <scope>NUCLEOTIDE SEQUENCE</scope>
</reference>
<dbReference type="Gene3D" id="3.40.50.790">
    <property type="match status" value="1"/>
</dbReference>
<comment type="subunit">
    <text evidence="2">Part of the 50S ribosomal subunit.</text>
</comment>
<name>A0A9Y1I215_9RHOD</name>
<accession>A0A9Y1I215</accession>
<keyword evidence="9" id="KW-0934">Plastid</keyword>
<evidence type="ECO:0000313" key="9">
    <source>
        <dbReference type="EMBL" id="WDA98803.1"/>
    </source>
</evidence>
<evidence type="ECO:0000256" key="6">
    <source>
        <dbReference type="ARBA" id="ARBA00023274"/>
    </source>
</evidence>
<dbReference type="Pfam" id="PF00687">
    <property type="entry name" value="Ribosomal_L1"/>
    <property type="match status" value="1"/>
</dbReference>
<dbReference type="PANTHER" id="PTHR36427:SF3">
    <property type="entry name" value="LARGE RIBOSOMAL SUBUNIT PROTEIN UL1M"/>
    <property type="match status" value="1"/>
</dbReference>
<keyword evidence="5 8" id="KW-0689">Ribosomal protein</keyword>
<dbReference type="FunFam" id="3.40.50.790:FF:000001">
    <property type="entry name" value="50S ribosomal protein L1"/>
    <property type="match status" value="1"/>
</dbReference>
<evidence type="ECO:0000256" key="3">
    <source>
        <dbReference type="ARBA" id="ARBA00022730"/>
    </source>
</evidence>
<dbReference type="NCBIfam" id="TIGR01169">
    <property type="entry name" value="rplA_bact"/>
    <property type="match status" value="1"/>
</dbReference>
<keyword evidence="6 8" id="KW-0687">Ribonucleoprotein</keyword>
<sequence length="237" mass="26171">MINKHSRRISSLKSQIENRAYEPLEAIQLLQSTATANFIETAEFHAVLGIEPKYADQQLRATVVLPKGTGKEIRVAVIAKGEKVTEAQNSGADLVGSEELVEEITKGRLDFNYLIATPEIMPLIAKLGKILGPRGVMPSPKSGTVTLNIAEAVKEFKAGKIEYRADKTGIVHLPFGKVNFTDRDLLTNLVAIQESLERNRPKGSKGKYWRDVYLSSTMGPSIEIDINNLRDTKSPKK</sequence>
<dbReference type="GO" id="GO:0019843">
    <property type="term" value="F:rRNA binding"/>
    <property type="evidence" value="ECO:0007669"/>
    <property type="project" value="UniProtKB-KW"/>
</dbReference>
<evidence type="ECO:0000256" key="5">
    <source>
        <dbReference type="ARBA" id="ARBA00022980"/>
    </source>
</evidence>
<comment type="function">
    <text evidence="7">Binds directly to 23S rRNA. Might be involved in E site tRNA release.</text>
</comment>
<dbReference type="InterPro" id="IPR023673">
    <property type="entry name" value="Ribosomal_uL1_CS"/>
</dbReference>
<geneLocation type="plastid" evidence="9"/>
<dbReference type="PIRSF" id="PIRSF002155">
    <property type="entry name" value="Ribosomal_L1"/>
    <property type="match status" value="1"/>
</dbReference>
<dbReference type="InterPro" id="IPR002143">
    <property type="entry name" value="Ribosomal_uL1"/>
</dbReference>
<organism evidence="9">
    <name type="scientific">Sciadococcus taiwanensis</name>
    <dbReference type="NCBI Taxonomy" id="3028030"/>
    <lineage>
        <taxon>Eukaryota</taxon>
        <taxon>Rhodophyta</taxon>
        <taxon>Bangiophyceae</taxon>
        <taxon>Cavernulicolales</taxon>
        <taxon>Cavernulicolaceae</taxon>
        <taxon>Sciadococcus</taxon>
    </lineage>
</organism>
<protein>
    <recommendedName>
        <fullName evidence="8">Ribosomal protein</fullName>
    </recommendedName>
</protein>
<evidence type="ECO:0000256" key="1">
    <source>
        <dbReference type="ARBA" id="ARBA00010531"/>
    </source>
</evidence>
<dbReference type="HAMAP" id="MF_01318_B">
    <property type="entry name" value="Ribosomal_uL1_B"/>
    <property type="match status" value="1"/>
</dbReference>
<dbReference type="PROSITE" id="PS01199">
    <property type="entry name" value="RIBOSOMAL_L1"/>
    <property type="match status" value="1"/>
</dbReference>
<dbReference type="SUPFAM" id="SSF56808">
    <property type="entry name" value="Ribosomal protein L1"/>
    <property type="match status" value="1"/>
</dbReference>
<proteinExistence type="inferred from homology"/>
<dbReference type="AlphaFoldDB" id="A0A9Y1I215"/>
<keyword evidence="4" id="KW-0694">RNA-binding</keyword>
<keyword evidence="3" id="KW-0699">rRNA-binding</keyword>
<evidence type="ECO:0000256" key="4">
    <source>
        <dbReference type="ARBA" id="ARBA00022884"/>
    </source>
</evidence>
<dbReference type="InterPro" id="IPR016095">
    <property type="entry name" value="Ribosomal_uL1_3-a/b-sand"/>
</dbReference>
<gene>
    <name evidence="9" type="primary">rpl1</name>
    <name evidence="9" type="ORF">SCTW_021</name>
</gene>
<evidence type="ECO:0000256" key="7">
    <source>
        <dbReference type="ARBA" id="ARBA00025388"/>
    </source>
</evidence>
<dbReference type="InterPro" id="IPR028364">
    <property type="entry name" value="Ribosomal_uL1/biogenesis"/>
</dbReference>
<dbReference type="GO" id="GO:0003735">
    <property type="term" value="F:structural constituent of ribosome"/>
    <property type="evidence" value="ECO:0007669"/>
    <property type="project" value="InterPro"/>
</dbReference>
<dbReference type="PANTHER" id="PTHR36427">
    <property type="entry name" value="54S RIBOSOMAL PROTEIN L1, MITOCHONDRIAL"/>
    <property type="match status" value="1"/>
</dbReference>
<dbReference type="EMBL" id="OP616811">
    <property type="protein sequence ID" value="WDA98803.1"/>
    <property type="molecule type" value="Genomic_DNA"/>
</dbReference>